<keyword evidence="4" id="KW-1185">Reference proteome</keyword>
<evidence type="ECO:0000256" key="1">
    <source>
        <dbReference type="SAM" id="SignalP"/>
    </source>
</evidence>
<dbReference type="PROSITE" id="PS51257">
    <property type="entry name" value="PROKAR_LIPOPROTEIN"/>
    <property type="match status" value="1"/>
</dbReference>
<dbReference type="InterPro" id="IPR002909">
    <property type="entry name" value="IPT_dom"/>
</dbReference>
<comment type="caution">
    <text evidence="3">The sequence shown here is derived from an EMBL/GenBank/DDBJ whole genome shotgun (WGS) entry which is preliminary data.</text>
</comment>
<dbReference type="InterPro" id="IPR013783">
    <property type="entry name" value="Ig-like_fold"/>
</dbReference>
<keyword evidence="1" id="KW-0732">Signal</keyword>
<proteinExistence type="predicted"/>
<dbReference type="SUPFAM" id="SSF81296">
    <property type="entry name" value="E set domains"/>
    <property type="match status" value="1"/>
</dbReference>
<gene>
    <name evidence="3" type="ORF">G6042_09775</name>
</gene>
<feature type="domain" description="IPT/TIG" evidence="2">
    <location>
        <begin position="136"/>
        <end position="201"/>
    </location>
</feature>
<protein>
    <recommendedName>
        <fullName evidence="2">IPT/TIG domain-containing protein</fullName>
    </recommendedName>
</protein>
<dbReference type="RefSeq" id="WP_169524250.1">
    <property type="nucleotide sequence ID" value="NZ_JAAMPT010000207.1"/>
</dbReference>
<dbReference type="EMBL" id="JAAMPT010000207">
    <property type="protein sequence ID" value="NMH25555.1"/>
    <property type="molecule type" value="Genomic_DNA"/>
</dbReference>
<dbReference type="Proteomes" id="UP000767947">
    <property type="component" value="Unassembled WGS sequence"/>
</dbReference>
<evidence type="ECO:0000313" key="3">
    <source>
        <dbReference type="EMBL" id="NMH25555.1"/>
    </source>
</evidence>
<evidence type="ECO:0000313" key="4">
    <source>
        <dbReference type="Proteomes" id="UP000767947"/>
    </source>
</evidence>
<feature type="signal peptide" evidence="1">
    <location>
        <begin position="1"/>
        <end position="23"/>
    </location>
</feature>
<dbReference type="InterPro" id="IPR014756">
    <property type="entry name" value="Ig_E-set"/>
</dbReference>
<organism evidence="3 4">
    <name type="scientific">Flavobacterium solisilvae</name>
    <dbReference type="NCBI Taxonomy" id="1852019"/>
    <lineage>
        <taxon>Bacteria</taxon>
        <taxon>Pseudomonadati</taxon>
        <taxon>Bacteroidota</taxon>
        <taxon>Flavobacteriia</taxon>
        <taxon>Flavobacteriales</taxon>
        <taxon>Flavobacteriaceae</taxon>
        <taxon>Flavobacterium</taxon>
    </lineage>
</organism>
<dbReference type="CDD" id="cd00603">
    <property type="entry name" value="IPT_PCSR"/>
    <property type="match status" value="1"/>
</dbReference>
<name>A0ABX1QVQ3_9FLAO</name>
<dbReference type="Gene3D" id="2.60.40.10">
    <property type="entry name" value="Immunoglobulins"/>
    <property type="match status" value="2"/>
</dbReference>
<evidence type="ECO:0000259" key="2">
    <source>
        <dbReference type="Pfam" id="PF01833"/>
    </source>
</evidence>
<dbReference type="Pfam" id="PF01833">
    <property type="entry name" value="TIG"/>
    <property type="match status" value="1"/>
</dbReference>
<sequence length="352" mass="38836">MKRIELNKIVWSLLIALSLFTFSCSNEDTGSGANTPPVIEKVSPTLDEDGVPSQLESVNVGYANNMYIIQGSGLKTVKKIYFNDFEAAFNPNLVTDTAIFVTIDINTPYADASNKLKVVTDFGTAEYDFVVAPPAPIFHSFHPINAADGGQITIYGNFFLDPIVKVGDVQAEVVSNSLTEIVVTLPSGSQGKYVTVETISGLGEWKTAIGTAIFDDAFYLPWDIESWNNHEYVSDYSKAFQGTTFIKKAMGAWDNIQGNWTWVDQLSGYTGIKFAIRTEVPGTMKFCFNGVWDETHLINTTTEWKEVKLTWAQLGNPAALQNLCTFQNFSKNSAGDGIANTIYIDNYSYTVD</sequence>
<reference evidence="3 4" key="1">
    <citation type="submission" date="2020-02" db="EMBL/GenBank/DDBJ databases">
        <title>Flavobacterium sp. genome.</title>
        <authorList>
            <person name="Jung H.S."/>
            <person name="Baek J.H."/>
            <person name="Jeon C.O."/>
        </authorList>
    </citation>
    <scope>NUCLEOTIDE SEQUENCE [LARGE SCALE GENOMIC DNA]</scope>
    <source>
        <strain evidence="3 4">SE-s27</strain>
    </source>
</reference>
<accession>A0ABX1QVQ3</accession>
<feature type="chain" id="PRO_5046325355" description="IPT/TIG domain-containing protein" evidence="1">
    <location>
        <begin position="24"/>
        <end position="352"/>
    </location>
</feature>